<keyword evidence="1" id="KW-0472">Membrane</keyword>
<dbReference type="RefSeq" id="WP_234239691.1">
    <property type="nucleotide sequence ID" value="NZ_JABFTS010000004.1"/>
</dbReference>
<keyword evidence="3" id="KW-0012">Acyltransferase</keyword>
<keyword evidence="1" id="KW-1133">Transmembrane helix</keyword>
<evidence type="ECO:0000313" key="4">
    <source>
        <dbReference type="Proteomes" id="UP001320178"/>
    </source>
</evidence>
<feature type="transmembrane region" description="Helical" evidence="1">
    <location>
        <begin position="312"/>
        <end position="331"/>
    </location>
</feature>
<keyword evidence="1" id="KW-0812">Transmembrane</keyword>
<dbReference type="AlphaFoldDB" id="A0AAW4YW08"/>
<name>A0AAW4YW08_9GAMM</name>
<reference evidence="3" key="2">
    <citation type="journal article" date="2021" name="Front. Microbiol.">
        <title>Aerobic Denitrification and Heterotrophic Sulfur Oxidation in the Genus Halomonas Revealed by Six Novel Species Characterizations and Genome-Based Analysis.</title>
        <authorList>
            <person name="Wang L."/>
            <person name="Shao Z."/>
        </authorList>
    </citation>
    <scope>NUCLEOTIDE SEQUENCE</scope>
    <source>
        <strain evidence="3">MCCC 1A05776</strain>
    </source>
</reference>
<feature type="transmembrane region" description="Helical" evidence="1">
    <location>
        <begin position="61"/>
        <end position="89"/>
    </location>
</feature>
<feature type="transmembrane region" description="Helical" evidence="1">
    <location>
        <begin position="215"/>
        <end position="234"/>
    </location>
</feature>
<feature type="domain" description="Acyltransferase 3" evidence="2">
    <location>
        <begin position="24"/>
        <end position="379"/>
    </location>
</feature>
<feature type="transmembrane region" description="Helical" evidence="1">
    <location>
        <begin position="146"/>
        <end position="165"/>
    </location>
</feature>
<evidence type="ECO:0000313" key="3">
    <source>
        <dbReference type="EMBL" id="MCE8052201.1"/>
    </source>
</evidence>
<feature type="transmembrane region" description="Helical" evidence="1">
    <location>
        <begin position="177"/>
        <end position="195"/>
    </location>
</feature>
<dbReference type="EMBL" id="JABFTS010000004">
    <property type="protein sequence ID" value="MCE8052201.1"/>
    <property type="molecule type" value="Genomic_DNA"/>
</dbReference>
<keyword evidence="3" id="KW-0808">Transferase</keyword>
<organism evidence="3 4">
    <name type="scientific">Billgrantia desiderata</name>
    <dbReference type="NCBI Taxonomy" id="52021"/>
    <lineage>
        <taxon>Bacteria</taxon>
        <taxon>Pseudomonadati</taxon>
        <taxon>Pseudomonadota</taxon>
        <taxon>Gammaproteobacteria</taxon>
        <taxon>Oceanospirillales</taxon>
        <taxon>Halomonadaceae</taxon>
        <taxon>Billgrantia</taxon>
    </lineage>
</organism>
<dbReference type="Pfam" id="PF01757">
    <property type="entry name" value="Acyl_transf_3"/>
    <property type="match status" value="1"/>
</dbReference>
<feature type="transmembrane region" description="Helical" evidence="1">
    <location>
        <begin position="420"/>
        <end position="438"/>
    </location>
</feature>
<dbReference type="GO" id="GO:0016747">
    <property type="term" value="F:acyltransferase activity, transferring groups other than amino-acyl groups"/>
    <property type="evidence" value="ECO:0007669"/>
    <property type="project" value="InterPro"/>
</dbReference>
<evidence type="ECO:0000256" key="1">
    <source>
        <dbReference type="SAM" id="Phobius"/>
    </source>
</evidence>
<feature type="transmembrane region" description="Helical" evidence="1">
    <location>
        <begin position="279"/>
        <end position="300"/>
    </location>
</feature>
<feature type="transmembrane region" description="Helical" evidence="1">
    <location>
        <begin position="246"/>
        <end position="267"/>
    </location>
</feature>
<reference evidence="3" key="1">
    <citation type="submission" date="2020-05" db="EMBL/GenBank/DDBJ databases">
        <authorList>
            <person name="Wang L."/>
            <person name="Shao Z."/>
        </authorList>
    </citation>
    <scope>NUCLEOTIDE SEQUENCE</scope>
    <source>
        <strain evidence="3">MCCC 1A05776</strain>
    </source>
</reference>
<dbReference type="Proteomes" id="UP001320178">
    <property type="component" value="Unassembled WGS sequence"/>
</dbReference>
<accession>A0AAW4YW08</accession>
<dbReference type="InterPro" id="IPR002656">
    <property type="entry name" value="Acyl_transf_3_dom"/>
</dbReference>
<feature type="transmembrane region" description="Helical" evidence="1">
    <location>
        <begin position="28"/>
        <end position="49"/>
    </location>
</feature>
<feature type="transmembrane region" description="Helical" evidence="1">
    <location>
        <begin position="110"/>
        <end position="134"/>
    </location>
</feature>
<evidence type="ECO:0000259" key="2">
    <source>
        <dbReference type="Pfam" id="PF01757"/>
    </source>
</evidence>
<protein>
    <submittedName>
        <fullName evidence="3">Acyltransferase</fullName>
    </submittedName>
</protein>
<gene>
    <name evidence="3" type="ORF">HOP61_12900</name>
</gene>
<proteinExistence type="predicted"/>
<sequence length="464" mass="49046">MKQVTHRRGPASDSAAAPQAVRDRYPDALRAGALLVVVFGHWIATLPRLENGLMTTTDHLLLVWTGAGVLTWLLQVVPLFVFVSAAVSADGAQRRLDQGQRQLHWWAGRALGLARPTVTYLAVLVAFVLLAAYTGGRLLGPLNHSLTVHLWFLMMLLGVQALLPLSVWADNRWGLKAVAGLLLIAAAVDLLRAGISTPGELLELGARVTANGGGIGWLNAAVVWLLPQQLGIAWKRGRFSGLGCGLALLLLGLVWLAAAVASGYPVAMVDGAFGVPSNLLPPTLALIGVMWVQVGAALTFEAPVRRLLERRRIDRTVTILGALGMPLYLWHKLAELPAAWLGERLGLPIDAGIPGEVGFWLGRLWWIALCIVAVAPVMIAVVTFEMRRKRDVVSATAAPVILAGGAALLGGIVASLALGALPGAIFGLAGVAAASWLLRVHPQPPVSALDASLSKQKEAESSSL</sequence>
<feature type="transmembrane region" description="Helical" evidence="1">
    <location>
        <begin position="396"/>
        <end position="414"/>
    </location>
</feature>
<feature type="transmembrane region" description="Helical" evidence="1">
    <location>
        <begin position="364"/>
        <end position="384"/>
    </location>
</feature>
<comment type="caution">
    <text evidence="3">The sequence shown here is derived from an EMBL/GenBank/DDBJ whole genome shotgun (WGS) entry which is preliminary data.</text>
</comment>